<reference evidence="4" key="1">
    <citation type="submission" date="2018-07" db="EMBL/GenBank/DDBJ databases">
        <authorList>
            <consortium name="Genoscope - CEA"/>
            <person name="William W."/>
        </authorList>
    </citation>
    <scope>NUCLEOTIDE SEQUENCE</scope>
    <source>
        <strain evidence="4">IK1</strain>
    </source>
</reference>
<dbReference type="Pfam" id="PF02321">
    <property type="entry name" value="OEP"/>
    <property type="match status" value="2"/>
</dbReference>
<protein>
    <submittedName>
        <fullName evidence="4">RND efflux system, outer membrane lipoprotein, NodT family</fullName>
    </submittedName>
</protein>
<feature type="region of interest" description="Disordered" evidence="3">
    <location>
        <begin position="485"/>
        <end position="509"/>
    </location>
</feature>
<dbReference type="Gene3D" id="1.20.1600.10">
    <property type="entry name" value="Outer membrane efflux proteins (OEP)"/>
    <property type="match status" value="1"/>
</dbReference>
<name>A0A653A9T5_UNCDX</name>
<keyword evidence="2" id="KW-0472">Membrane</keyword>
<dbReference type="SUPFAM" id="SSF56954">
    <property type="entry name" value="Outer membrane efflux proteins (OEP)"/>
    <property type="match status" value="1"/>
</dbReference>
<organism evidence="4">
    <name type="scientific">Uncultured Desulfatiglans sp</name>
    <dbReference type="NCBI Taxonomy" id="1748965"/>
    <lineage>
        <taxon>Bacteria</taxon>
        <taxon>Pseudomonadati</taxon>
        <taxon>Thermodesulfobacteriota</taxon>
        <taxon>Desulfobacteria</taxon>
        <taxon>Desulfatiglandales</taxon>
        <taxon>Desulfatiglandaceae</taxon>
        <taxon>Desulfatiglans</taxon>
        <taxon>environmental samples</taxon>
    </lineage>
</organism>
<dbReference type="EMBL" id="UPXX01000029">
    <property type="protein sequence ID" value="VBB44829.1"/>
    <property type="molecule type" value="Genomic_DNA"/>
</dbReference>
<accession>A0A653A9T5</accession>
<comment type="subcellular location">
    <subcellularLocation>
        <location evidence="2">Cell membrane</location>
        <topology evidence="2">Lipid-anchor</topology>
    </subcellularLocation>
</comment>
<dbReference type="GO" id="GO:0005886">
    <property type="term" value="C:plasma membrane"/>
    <property type="evidence" value="ECO:0007669"/>
    <property type="project" value="UniProtKB-SubCell"/>
</dbReference>
<dbReference type="Gene3D" id="2.20.200.10">
    <property type="entry name" value="Outer membrane efflux proteins (OEP)"/>
    <property type="match status" value="1"/>
</dbReference>
<evidence type="ECO:0000256" key="2">
    <source>
        <dbReference type="RuleBase" id="RU362097"/>
    </source>
</evidence>
<keyword evidence="2" id="KW-0732">Signal</keyword>
<evidence type="ECO:0000256" key="1">
    <source>
        <dbReference type="ARBA" id="ARBA00007613"/>
    </source>
</evidence>
<gene>
    <name evidence="4" type="ORF">TRIP_B350020</name>
</gene>
<dbReference type="NCBIfam" id="TIGR01845">
    <property type="entry name" value="outer_NodT"/>
    <property type="match status" value="1"/>
</dbReference>
<sequence length="509" mass="54547">MTASRPCGLWAAVLLVAAMTAQGCAPVGPDYRRAEPAVPSAYTALEPPIATSDPPGPCIGGSWWTMLQDPVLNRLIAQAVEKNLDIRAAAARVQQARATAGVSGARLLPEGGPQGSYDVYRRSDAAAPTQEIGTSPTALQRRGEFYQAGFDASWEIDIFGGIRREIEAAYADLEAAGEGLRVVLVTLQGDVARNYLELRGAQLRVDIAQRELESRRTNASITQSRYDAGLVNHLELSRALGEVASAESRIPSLENDILTALHRLGVLLGRAPASLIPELSPAAPIPAIPDELPAGLPSELLRQRPDIRKAEREVAAATARIGVSTADLFPRFSLTGSFGYLDDDLDSTSWRSGHYWGLGPSIRWPILNFRRILSEIAAKEAVRDESIAQYEKVVLLSLEEVENALIVLSTEKRRAAALSVAAAANEDALSMARELYTAGAVSYLAILDAESALYRAEDELALSRIHRAIGFVSLYKALAGGWRDAELQTEEGGPSPEADAADSRPPPGG</sequence>
<feature type="chain" id="PRO_5025091866" evidence="2">
    <location>
        <begin position="24"/>
        <end position="509"/>
    </location>
</feature>
<dbReference type="InterPro" id="IPR003423">
    <property type="entry name" value="OMP_efflux"/>
</dbReference>
<dbReference type="PANTHER" id="PTHR30203:SF25">
    <property type="entry name" value="OUTER MEMBRANE PROTEIN-RELATED"/>
    <property type="match status" value="1"/>
</dbReference>
<proteinExistence type="inferred from homology"/>
<comment type="similarity">
    <text evidence="1 2">Belongs to the outer membrane factor (OMF) (TC 1.B.17) family.</text>
</comment>
<evidence type="ECO:0000256" key="3">
    <source>
        <dbReference type="SAM" id="MobiDB-lite"/>
    </source>
</evidence>
<feature type="signal peptide" evidence="2">
    <location>
        <begin position="1"/>
        <end position="23"/>
    </location>
</feature>
<dbReference type="GO" id="GO:0015562">
    <property type="term" value="F:efflux transmembrane transporter activity"/>
    <property type="evidence" value="ECO:0007669"/>
    <property type="project" value="InterPro"/>
</dbReference>
<keyword evidence="2" id="KW-1134">Transmembrane beta strand</keyword>
<dbReference type="PANTHER" id="PTHR30203">
    <property type="entry name" value="OUTER MEMBRANE CATION EFFLUX PROTEIN"/>
    <property type="match status" value="1"/>
</dbReference>
<dbReference type="AlphaFoldDB" id="A0A653A9T5"/>
<dbReference type="PROSITE" id="PS51257">
    <property type="entry name" value="PROKAR_LIPOPROTEIN"/>
    <property type="match status" value="1"/>
</dbReference>
<keyword evidence="2 4" id="KW-0449">Lipoprotein</keyword>
<keyword evidence="2" id="KW-0812">Transmembrane</keyword>
<keyword evidence="2" id="KW-0564">Palmitate</keyword>
<evidence type="ECO:0000313" key="4">
    <source>
        <dbReference type="EMBL" id="VBB44829.1"/>
    </source>
</evidence>
<dbReference type="InterPro" id="IPR010131">
    <property type="entry name" value="MdtP/NodT-like"/>
</dbReference>